<reference evidence="2" key="1">
    <citation type="submission" date="2022-11" db="UniProtKB">
        <authorList>
            <consortium name="WormBaseParasite"/>
        </authorList>
    </citation>
    <scope>IDENTIFICATION</scope>
</reference>
<accession>A0A915ELW2</accession>
<name>A0A915ELW2_9BILA</name>
<dbReference type="WBParaSite" id="jg8148">
    <property type="protein sequence ID" value="jg8148"/>
    <property type="gene ID" value="jg8148"/>
</dbReference>
<keyword evidence="1" id="KW-1185">Reference proteome</keyword>
<organism evidence="1 2">
    <name type="scientific">Ditylenchus dipsaci</name>
    <dbReference type="NCBI Taxonomy" id="166011"/>
    <lineage>
        <taxon>Eukaryota</taxon>
        <taxon>Metazoa</taxon>
        <taxon>Ecdysozoa</taxon>
        <taxon>Nematoda</taxon>
        <taxon>Chromadorea</taxon>
        <taxon>Rhabditida</taxon>
        <taxon>Tylenchina</taxon>
        <taxon>Tylenchomorpha</taxon>
        <taxon>Sphaerularioidea</taxon>
        <taxon>Anguinidae</taxon>
        <taxon>Anguininae</taxon>
        <taxon>Ditylenchus</taxon>
    </lineage>
</organism>
<proteinExistence type="predicted"/>
<sequence length="287" mass="32151">MEISPFNIPSTLSHTSPLHSIYDPFQREMDPKAEEHLIPGDSGPPKKQKIESNTQGAVVLGSGEMLQVHQERQMHVKGCKYEGVITDGKGASISEAPQDYEGENKRCVLSTSSRSAIPRASLSWLLALHQHFISLPNLILWPIIFSSRSCEIAFDFLTIPAASSAVERLFSKVTWHTPLTRRRALLAERIVDATQVRFRSWNGHQKCWKTLEGLKRKQHPGLHRHRRGSAVAQRHQLFSVFSGVSRPVGVQLCDATVLLVEVTDGRAECQNVDESGVDEFIHVDEFT</sequence>
<dbReference type="Proteomes" id="UP000887574">
    <property type="component" value="Unplaced"/>
</dbReference>
<evidence type="ECO:0000313" key="2">
    <source>
        <dbReference type="WBParaSite" id="jg8148"/>
    </source>
</evidence>
<protein>
    <submittedName>
        <fullName evidence="2">HAT C-terminal dimerisation domain-containing protein</fullName>
    </submittedName>
</protein>
<dbReference type="AlphaFoldDB" id="A0A915ELW2"/>
<evidence type="ECO:0000313" key="1">
    <source>
        <dbReference type="Proteomes" id="UP000887574"/>
    </source>
</evidence>